<keyword evidence="2" id="KW-1185">Reference proteome</keyword>
<dbReference type="InterPro" id="IPR036265">
    <property type="entry name" value="HIT-like_sf"/>
</dbReference>
<evidence type="ECO:0000313" key="1">
    <source>
        <dbReference type="EMBL" id="CAL4075302.1"/>
    </source>
</evidence>
<dbReference type="EMBL" id="CAXKWB010004767">
    <property type="protein sequence ID" value="CAL4075302.1"/>
    <property type="molecule type" value="Genomic_DNA"/>
</dbReference>
<evidence type="ECO:0008006" key="3">
    <source>
        <dbReference type="Google" id="ProtNLM"/>
    </source>
</evidence>
<comment type="caution">
    <text evidence="1">The sequence shown here is derived from an EMBL/GenBank/DDBJ whole genome shotgun (WGS) entry which is preliminary data.</text>
</comment>
<dbReference type="AlphaFoldDB" id="A0AAV2Q852"/>
<evidence type="ECO:0000313" key="2">
    <source>
        <dbReference type="Proteomes" id="UP001497623"/>
    </source>
</evidence>
<proteinExistence type="predicted"/>
<dbReference type="SUPFAM" id="SSF54197">
    <property type="entry name" value="HIT-like"/>
    <property type="match status" value="1"/>
</dbReference>
<sequence length="441" mass="50261">MDSVNRSKYRFSIILGAVVLLCLLYYNAVGEPASQLSTRTVEGLQSLGKQYTVWKPFIPTPRKNHEWYKSQCFLGAFSEDIESFVLVELPTWSSSDIPECKELYNRFSILYNIKHRPIDDIENISHGKQNNSVIHVSSPLTFEHAVYNVEATRTPKVIDSDIFKWVDKVSNETAKNCDFCSVNTQTAIDEFGRSENSSSARLSNTFKLEKWHTIVVTRTHHPTNISKDAFIRLLESTLPWIRMVAAKDPDYIFPNMIWDTLHHAGASQMHPHIQIMVSPDHYYGFAEQLRSAAQSYHNHVDENYFNDVLETHEALGLVTHYHDAVAISIITGKTDLEVLLLSYTPGEALYKLLYYTITTLHQNFYEPCHSVGMAWPPVVGGQRAAQARIPAIIRVAARGDCDSTVSDFTARELYQIVLRKYSPWEIAHSIRNTITKEEKGS</sequence>
<accession>A0AAV2Q852</accession>
<dbReference type="Proteomes" id="UP001497623">
    <property type="component" value="Unassembled WGS sequence"/>
</dbReference>
<name>A0AAV2Q852_MEGNR</name>
<organism evidence="1 2">
    <name type="scientific">Meganyctiphanes norvegica</name>
    <name type="common">Northern krill</name>
    <name type="synonym">Thysanopoda norvegica</name>
    <dbReference type="NCBI Taxonomy" id="48144"/>
    <lineage>
        <taxon>Eukaryota</taxon>
        <taxon>Metazoa</taxon>
        <taxon>Ecdysozoa</taxon>
        <taxon>Arthropoda</taxon>
        <taxon>Crustacea</taxon>
        <taxon>Multicrustacea</taxon>
        <taxon>Malacostraca</taxon>
        <taxon>Eumalacostraca</taxon>
        <taxon>Eucarida</taxon>
        <taxon>Euphausiacea</taxon>
        <taxon>Euphausiidae</taxon>
        <taxon>Meganyctiphanes</taxon>
    </lineage>
</organism>
<reference evidence="1 2" key="1">
    <citation type="submission" date="2024-05" db="EMBL/GenBank/DDBJ databases">
        <authorList>
            <person name="Wallberg A."/>
        </authorList>
    </citation>
    <scope>NUCLEOTIDE SEQUENCE [LARGE SCALE GENOMIC DNA]</scope>
</reference>
<protein>
    <recommendedName>
        <fullName evidence="3">Galactose-1-phosphate uridylyltransferase</fullName>
    </recommendedName>
</protein>
<gene>
    <name evidence="1" type="ORF">MNOR_LOCUS9744</name>
</gene>